<dbReference type="PANTHER" id="PTHR31621:SF5">
    <property type="entry name" value="PROTEIN DMP10"/>
    <property type="match status" value="1"/>
</dbReference>
<keyword evidence="5 7" id="KW-0472">Membrane</keyword>
<feature type="transmembrane region" description="Helical" evidence="7">
    <location>
        <begin position="175"/>
        <end position="194"/>
    </location>
</feature>
<protein>
    <submittedName>
        <fullName evidence="8">Uncharacterized protein</fullName>
    </submittedName>
</protein>
<keyword evidence="3 7" id="KW-0812">Transmembrane</keyword>
<feature type="region of interest" description="Disordered" evidence="6">
    <location>
        <begin position="1"/>
        <end position="20"/>
    </location>
</feature>
<keyword evidence="4 7" id="KW-1133">Transmembrane helix</keyword>
<dbReference type="OrthoDB" id="657601at2759"/>
<evidence type="ECO:0000256" key="2">
    <source>
        <dbReference type="ARBA" id="ARBA00008707"/>
    </source>
</evidence>
<reference evidence="8 9" key="1">
    <citation type="journal article" date="2015" name="Proc. Natl. Acad. Sci. U.S.A.">
        <title>The resurrection genome of Boea hygrometrica: A blueprint for survival of dehydration.</title>
        <authorList>
            <person name="Xiao L."/>
            <person name="Yang G."/>
            <person name="Zhang L."/>
            <person name="Yang X."/>
            <person name="Zhao S."/>
            <person name="Ji Z."/>
            <person name="Zhou Q."/>
            <person name="Hu M."/>
            <person name="Wang Y."/>
            <person name="Chen M."/>
            <person name="Xu Y."/>
            <person name="Jin H."/>
            <person name="Xiao X."/>
            <person name="Hu G."/>
            <person name="Bao F."/>
            <person name="Hu Y."/>
            <person name="Wan P."/>
            <person name="Li L."/>
            <person name="Deng X."/>
            <person name="Kuang T."/>
            <person name="Xiang C."/>
            <person name="Zhu J.K."/>
            <person name="Oliver M.J."/>
            <person name="He Y."/>
        </authorList>
    </citation>
    <scope>NUCLEOTIDE SEQUENCE [LARGE SCALE GENOMIC DNA]</scope>
    <source>
        <strain evidence="9">cv. XS01</strain>
    </source>
</reference>
<keyword evidence="9" id="KW-1185">Reference proteome</keyword>
<evidence type="ECO:0000256" key="5">
    <source>
        <dbReference type="ARBA" id="ARBA00023136"/>
    </source>
</evidence>
<dbReference type="InterPro" id="IPR007770">
    <property type="entry name" value="DMP"/>
</dbReference>
<accession>A0A2Z7CRF5</accession>
<evidence type="ECO:0000256" key="6">
    <source>
        <dbReference type="SAM" id="MobiDB-lite"/>
    </source>
</evidence>
<dbReference type="Proteomes" id="UP000250235">
    <property type="component" value="Unassembled WGS sequence"/>
</dbReference>
<dbReference type="GO" id="GO:0010256">
    <property type="term" value="P:endomembrane system organization"/>
    <property type="evidence" value="ECO:0007669"/>
    <property type="project" value="TreeGrafter"/>
</dbReference>
<name>A0A2Z7CRF5_9LAMI</name>
<dbReference type="AlphaFoldDB" id="A0A2Z7CRF5"/>
<dbReference type="GO" id="GO:0016020">
    <property type="term" value="C:membrane"/>
    <property type="evidence" value="ECO:0007669"/>
    <property type="project" value="UniProtKB-SubCell"/>
</dbReference>
<evidence type="ECO:0000256" key="4">
    <source>
        <dbReference type="ARBA" id="ARBA00022989"/>
    </source>
</evidence>
<dbReference type="GO" id="GO:0005737">
    <property type="term" value="C:cytoplasm"/>
    <property type="evidence" value="ECO:0007669"/>
    <property type="project" value="UniProtKB-ARBA"/>
</dbReference>
<evidence type="ECO:0000256" key="1">
    <source>
        <dbReference type="ARBA" id="ARBA00004141"/>
    </source>
</evidence>
<feature type="transmembrane region" description="Helical" evidence="7">
    <location>
        <begin position="134"/>
        <end position="155"/>
    </location>
</feature>
<comment type="subcellular location">
    <subcellularLocation>
        <location evidence="1">Membrane</location>
        <topology evidence="1">Multi-pass membrane protein</topology>
    </subcellularLocation>
</comment>
<dbReference type="Pfam" id="PF05078">
    <property type="entry name" value="DUF679"/>
    <property type="match status" value="1"/>
</dbReference>
<comment type="similarity">
    <text evidence="2">Belongs to the plant DMP1 protein family.</text>
</comment>
<organism evidence="8 9">
    <name type="scientific">Dorcoceras hygrometricum</name>
    <dbReference type="NCBI Taxonomy" id="472368"/>
    <lineage>
        <taxon>Eukaryota</taxon>
        <taxon>Viridiplantae</taxon>
        <taxon>Streptophyta</taxon>
        <taxon>Embryophyta</taxon>
        <taxon>Tracheophyta</taxon>
        <taxon>Spermatophyta</taxon>
        <taxon>Magnoliopsida</taxon>
        <taxon>eudicotyledons</taxon>
        <taxon>Gunneridae</taxon>
        <taxon>Pentapetalae</taxon>
        <taxon>asterids</taxon>
        <taxon>lamiids</taxon>
        <taxon>Lamiales</taxon>
        <taxon>Gesneriaceae</taxon>
        <taxon>Didymocarpoideae</taxon>
        <taxon>Trichosporeae</taxon>
        <taxon>Loxocarpinae</taxon>
        <taxon>Dorcoceras</taxon>
    </lineage>
</organism>
<dbReference type="PANTHER" id="PTHR31621">
    <property type="entry name" value="PROTEIN DMP3"/>
    <property type="match status" value="1"/>
</dbReference>
<proteinExistence type="inferred from homology"/>
<sequence length="212" mass="23067">MATPPVPRPKRLGTTSPSTHPVQKTLASAANLANLLPTGTVLAFRTLMPSFSNKGICETSNKYLTSSLILFCSTTCFLSSFTDSFIDSADEGKLYYGIATFKGFYVFNQAGEDRENNTEENKDNKTVDLSKFKISLIDFVHAFVSLLVFLVFAFSESNVQDCLLAGVGGANMDELAMNLPLAAGAFASFMFVIFPTTRRGIGYADLPNYISQ</sequence>
<dbReference type="EMBL" id="KQ995303">
    <property type="protein sequence ID" value="KZV47329.1"/>
    <property type="molecule type" value="Genomic_DNA"/>
</dbReference>
<gene>
    <name evidence="8" type="ORF">F511_07752</name>
</gene>
<evidence type="ECO:0000256" key="7">
    <source>
        <dbReference type="SAM" id="Phobius"/>
    </source>
</evidence>
<evidence type="ECO:0000313" key="9">
    <source>
        <dbReference type="Proteomes" id="UP000250235"/>
    </source>
</evidence>
<evidence type="ECO:0000313" key="8">
    <source>
        <dbReference type="EMBL" id="KZV47329.1"/>
    </source>
</evidence>
<evidence type="ECO:0000256" key="3">
    <source>
        <dbReference type="ARBA" id="ARBA00022692"/>
    </source>
</evidence>